<dbReference type="Proteomes" id="UP000007148">
    <property type="component" value="Unassembled WGS sequence"/>
</dbReference>
<protein>
    <submittedName>
        <fullName evidence="2">Uncharacterized protein</fullName>
    </submittedName>
</protein>
<name>G4TJF0_SERID</name>
<comment type="caution">
    <text evidence="2">The sequence shown here is derived from an EMBL/GenBank/DDBJ whole genome shotgun (WGS) entry which is preliminary data.</text>
</comment>
<feature type="region of interest" description="Disordered" evidence="1">
    <location>
        <begin position="511"/>
        <end position="536"/>
    </location>
</feature>
<evidence type="ECO:0000256" key="1">
    <source>
        <dbReference type="SAM" id="MobiDB-lite"/>
    </source>
</evidence>
<keyword evidence="3" id="KW-1185">Reference proteome</keyword>
<feature type="compositionally biased region" description="Low complexity" evidence="1">
    <location>
        <begin position="972"/>
        <end position="984"/>
    </location>
</feature>
<feature type="region of interest" description="Disordered" evidence="1">
    <location>
        <begin position="695"/>
        <end position="811"/>
    </location>
</feature>
<evidence type="ECO:0000313" key="3">
    <source>
        <dbReference type="Proteomes" id="UP000007148"/>
    </source>
</evidence>
<feature type="compositionally biased region" description="Basic residues" evidence="1">
    <location>
        <begin position="1200"/>
        <end position="1210"/>
    </location>
</feature>
<feature type="compositionally biased region" description="Basic and acidic residues" evidence="1">
    <location>
        <begin position="1132"/>
        <end position="1151"/>
    </location>
</feature>
<proteinExistence type="predicted"/>
<feature type="compositionally biased region" description="Basic and acidic residues" evidence="1">
    <location>
        <begin position="1038"/>
        <end position="1050"/>
    </location>
</feature>
<feature type="region of interest" description="Disordered" evidence="1">
    <location>
        <begin position="1"/>
        <end position="21"/>
    </location>
</feature>
<feature type="compositionally biased region" description="Polar residues" evidence="1">
    <location>
        <begin position="1107"/>
        <end position="1120"/>
    </location>
</feature>
<feature type="region of interest" description="Disordered" evidence="1">
    <location>
        <begin position="646"/>
        <end position="665"/>
    </location>
</feature>
<feature type="compositionally biased region" description="Polar residues" evidence="1">
    <location>
        <begin position="866"/>
        <end position="878"/>
    </location>
</feature>
<dbReference type="InParanoid" id="G4TJF0"/>
<feature type="compositionally biased region" description="Low complexity" evidence="1">
    <location>
        <begin position="727"/>
        <end position="744"/>
    </location>
</feature>
<gene>
    <name evidence="2" type="ORF">PIIN_05373</name>
</gene>
<feature type="region of interest" description="Disordered" evidence="1">
    <location>
        <begin position="828"/>
        <end position="1359"/>
    </location>
</feature>
<feature type="compositionally biased region" description="Pro residues" evidence="1">
    <location>
        <begin position="1242"/>
        <end position="1251"/>
    </location>
</feature>
<evidence type="ECO:0000313" key="2">
    <source>
        <dbReference type="EMBL" id="CCA71434.1"/>
    </source>
</evidence>
<dbReference type="EMBL" id="CAFZ01000119">
    <property type="protein sequence ID" value="CCA71434.1"/>
    <property type="molecule type" value="Genomic_DNA"/>
</dbReference>
<reference evidence="2 3" key="1">
    <citation type="journal article" date="2011" name="PLoS Pathog.">
        <title>Endophytic Life Strategies Decoded by Genome and Transcriptome Analyses of the Mutualistic Root Symbiont Piriformospora indica.</title>
        <authorList>
            <person name="Zuccaro A."/>
            <person name="Lahrmann U."/>
            <person name="Guldener U."/>
            <person name="Langen G."/>
            <person name="Pfiffi S."/>
            <person name="Biedenkopf D."/>
            <person name="Wong P."/>
            <person name="Samans B."/>
            <person name="Grimm C."/>
            <person name="Basiewicz M."/>
            <person name="Murat C."/>
            <person name="Martin F."/>
            <person name="Kogel K.H."/>
        </authorList>
    </citation>
    <scope>NUCLEOTIDE SEQUENCE [LARGE SCALE GENOMIC DNA]</scope>
    <source>
        <strain evidence="2 3">DSM 11827</strain>
    </source>
</reference>
<accession>G4TJF0</accession>
<organism evidence="2 3">
    <name type="scientific">Serendipita indica (strain DSM 11827)</name>
    <name type="common">Root endophyte fungus</name>
    <name type="synonym">Piriformospora indica</name>
    <dbReference type="NCBI Taxonomy" id="1109443"/>
    <lineage>
        <taxon>Eukaryota</taxon>
        <taxon>Fungi</taxon>
        <taxon>Dikarya</taxon>
        <taxon>Basidiomycota</taxon>
        <taxon>Agaricomycotina</taxon>
        <taxon>Agaricomycetes</taxon>
        <taxon>Sebacinales</taxon>
        <taxon>Serendipitaceae</taxon>
        <taxon>Serendipita</taxon>
    </lineage>
</organism>
<feature type="compositionally biased region" description="Polar residues" evidence="1">
    <location>
        <begin position="1344"/>
        <end position="1359"/>
    </location>
</feature>
<feature type="compositionally biased region" description="Low complexity" evidence="1">
    <location>
        <begin position="846"/>
        <end position="864"/>
    </location>
</feature>
<dbReference type="HOGENOM" id="CLU_248375_0_0_1"/>
<feature type="compositionally biased region" description="Polar residues" evidence="1">
    <location>
        <begin position="1435"/>
        <end position="1455"/>
    </location>
</feature>
<sequence>MDVDTDEPRMAGSREAPIIVDEEMDSPVERDWVRSSKSNVEEHAILEYITRLVKATHNQRLKVEAGKNLKSYKSQYKEHSNLKTEVAKAARWPNVLPSGAEAAWVEGRIARSNYAHQREDEFVESIQRLDTFSNSEETDPSVQLLALAMKARNQRLVEGSFRTKVQSAREELERVRELPEHKHAPPVAPGATDTDMVDLNLVDNLPVSNDRIFEIQDRLDAIRNRLEEAEEWATASYDETKEEMNKLVATFVASGFKADVSREVTAEPSNEADQQALEGLRVAKFTFEEHQRTCEALKRLLFSRIEKSKGEQASVVNATAELESSNSTLDALDAELAEILGQVSTNVSRMSLISDEEKQTMYEETKDMCKTGLQTTTALLDLNPQYATFQSSRLLSRVPTSEEVVAERKRLDNAHINDFKKLQKVAFEGIADLLTRARAQQDRLEQEHRWGMTDCNLSTGVADGMQTRSPAAQLVTQSPQLSPISPMTPSTPPYRIKPLAGVADHRRRLTDDSIDGDTTMHGRVSMDSSASTVLGEGTDAEEGNYAWTDEQVAILVRTLEDGCPPNVKKRTAPRTPYNAARPPDTLIDLWARQLKRYGDWPHNVREIRRMLKSMAADVARGVQPGRPKSRNADGDALMDYEETRDETGFGGILDSPPPARSTNVPAGVLRSSIRLQRLDRDLDIQPVSYHPYLYARPRSPLKTPRSPSVEPISPTESYFPGSPSYNSASRPRSRSVSPGSDGPRPNSPTVSSRHIEPLSLSPMRLSPHKPNQARTARSPDPADLLATFSSEASGSRTSGKRAPLPDSFFSKPVRNMLQPAAQLQADGFFSTNAPLPSGRTEPRNFSSISSVSSVFSNQSSAVGSPTRPSHSPSKQQSIPYIPPLSVTHPHLNEAHGSRGGIKRSASFSRPADPIKRAPSYPSISENSKLRLTHSPPETNIVPEEPVSLLGHKRERSETSFVETESEYDTEDVPPSSAPSSDVIPPVSPLKAAFNPSPPKSPRKGGPSPHKLLQSSKLLASPRILGGRLFSRKKGGKGKSAESSDVERDRTTSPSPTPSPFPRLDPIEDRDVTLSPITPSTPGRRGMDLDRLLLSPDSFRAHSDRESSVLSYESTPRSKVMSTPHLPAARHKTSAELRTIRQSPVERREGEPRRKRVKTDELTTPPRLLRSHVLSTQNGHQDHTPETPRPASRALSDTGRRVARTPPRRVRATALSASRTPPRRSAKSPRLLPGGGRAKTNSPPVPPRPANPLPTLRLTASPPPLNNMAKIVASLPPVEQEDGETPRAAVRQRVRSGMASAAAAGSGGASSNPTTAKEGRGVSTRGTQRPASPVEKNRARRAVGESTTKARSTAADTSATKVGMSATVGRTAGRTVQKRTPSFLGPELVLKQPVSQEPMDEAAVANRLRRVGTQRFPAVSTASISSVLFPDGPSDLPSTQLDTVQESSPTNATSGNGDEGVAQPAQIRRQTPSRDTLRSGPGPSVGFGRARMTRSISMLGPGEKPRPY</sequence>
<feature type="region of interest" description="Disordered" evidence="1">
    <location>
        <begin position="1424"/>
        <end position="1507"/>
    </location>
</feature>
<feature type="compositionally biased region" description="Polar residues" evidence="1">
    <location>
        <begin position="787"/>
        <end position="797"/>
    </location>
</feature>
<dbReference type="OrthoDB" id="433738at2759"/>